<feature type="signal peptide" evidence="1">
    <location>
        <begin position="1"/>
        <end position="22"/>
    </location>
</feature>
<dbReference type="InterPro" id="IPR011059">
    <property type="entry name" value="Metal-dep_hydrolase_composite"/>
</dbReference>
<dbReference type="CDD" id="cd01297">
    <property type="entry name" value="D-aminoacylase"/>
    <property type="match status" value="1"/>
</dbReference>
<dbReference type="InterPro" id="IPR032466">
    <property type="entry name" value="Metal_Hydrolase"/>
</dbReference>
<dbReference type="PROSITE" id="PS51257">
    <property type="entry name" value="PROKAR_LIPOPROTEIN"/>
    <property type="match status" value="1"/>
</dbReference>
<evidence type="ECO:0000259" key="2">
    <source>
        <dbReference type="Pfam" id="PF07969"/>
    </source>
</evidence>
<dbReference type="Proteomes" id="UP000065641">
    <property type="component" value="Chromosome"/>
</dbReference>
<dbReference type="SUPFAM" id="SSF51556">
    <property type="entry name" value="Metallo-dependent hydrolases"/>
    <property type="match status" value="1"/>
</dbReference>
<dbReference type="Pfam" id="PF07969">
    <property type="entry name" value="Amidohydro_3"/>
    <property type="match status" value="1"/>
</dbReference>
<dbReference type="PANTHER" id="PTHR42717">
    <property type="entry name" value="DIHYDROOROTASE-RELATED"/>
    <property type="match status" value="1"/>
</dbReference>
<dbReference type="Gene3D" id="2.30.40.10">
    <property type="entry name" value="Urease, subunit C, domain 1"/>
    <property type="match status" value="1"/>
</dbReference>
<gene>
    <name evidence="3" type="ORF">PS2015_2850</name>
</gene>
<evidence type="ECO:0000313" key="3">
    <source>
        <dbReference type="EMBL" id="ALO47480.1"/>
    </source>
</evidence>
<dbReference type="KEGG" id="pspi:PS2015_2850"/>
<dbReference type="Gene3D" id="3.20.20.140">
    <property type="entry name" value="Metal-dependent hydrolases"/>
    <property type="match status" value="1"/>
</dbReference>
<dbReference type="STRING" id="1249552.PS2015_2850"/>
<dbReference type="EMBL" id="CP013189">
    <property type="protein sequence ID" value="ALO47480.1"/>
    <property type="molecule type" value="Genomic_DNA"/>
</dbReference>
<dbReference type="PATRIC" id="fig|1249552.3.peg.2877"/>
<dbReference type="GO" id="GO:0016811">
    <property type="term" value="F:hydrolase activity, acting on carbon-nitrogen (but not peptide) bonds, in linear amides"/>
    <property type="evidence" value="ECO:0007669"/>
    <property type="project" value="InterPro"/>
</dbReference>
<organism evidence="3 4">
    <name type="scientific">Pseudohongiella spirulinae</name>
    <dbReference type="NCBI Taxonomy" id="1249552"/>
    <lineage>
        <taxon>Bacteria</taxon>
        <taxon>Pseudomonadati</taxon>
        <taxon>Pseudomonadota</taxon>
        <taxon>Gammaproteobacteria</taxon>
        <taxon>Pseudomonadales</taxon>
        <taxon>Pseudohongiellaceae</taxon>
        <taxon>Pseudohongiella</taxon>
    </lineage>
</organism>
<dbReference type="AlphaFoldDB" id="A0A0S2KGP9"/>
<proteinExistence type="predicted"/>
<feature type="domain" description="Amidohydrolase 3" evidence="2">
    <location>
        <begin position="84"/>
        <end position="529"/>
    </location>
</feature>
<dbReference type="GO" id="GO:0019213">
    <property type="term" value="F:deacetylase activity"/>
    <property type="evidence" value="ECO:0007669"/>
    <property type="project" value="InterPro"/>
</dbReference>
<accession>A0A0S2KGP9</accession>
<feature type="chain" id="PRO_5006601671" evidence="1">
    <location>
        <begin position="23"/>
        <end position="553"/>
    </location>
</feature>
<keyword evidence="1" id="KW-0732">Signal</keyword>
<evidence type="ECO:0000313" key="4">
    <source>
        <dbReference type="Proteomes" id="UP000065641"/>
    </source>
</evidence>
<evidence type="ECO:0000256" key="1">
    <source>
        <dbReference type="SAM" id="SignalP"/>
    </source>
</evidence>
<dbReference type="OrthoDB" id="9766983at2"/>
<name>A0A0S2KGP9_9GAMM</name>
<dbReference type="SUPFAM" id="SSF51338">
    <property type="entry name" value="Composite domain of metallo-dependent hydrolases"/>
    <property type="match status" value="1"/>
</dbReference>
<dbReference type="PANTHER" id="PTHR42717:SF1">
    <property type="entry name" value="IMIDAZOLONEPROPIONASE AND RELATED AMIDOHYDROLASES"/>
    <property type="match status" value="1"/>
</dbReference>
<reference evidence="3 4" key="1">
    <citation type="submission" date="2015-11" db="EMBL/GenBank/DDBJ databases">
        <authorList>
            <person name="Zhang Y."/>
            <person name="Guo Z."/>
        </authorList>
    </citation>
    <scope>NUCLEOTIDE SEQUENCE [LARGE SCALE GENOMIC DNA]</scope>
    <source>
        <strain evidence="3 4">KCTC 32221</strain>
    </source>
</reference>
<dbReference type="InterPro" id="IPR020043">
    <property type="entry name" value="Deacetylase_Atu3266-like"/>
</dbReference>
<dbReference type="Gene3D" id="3.30.1490.130">
    <property type="entry name" value="D-aminoacylase. Domain 3"/>
    <property type="match status" value="1"/>
</dbReference>
<keyword evidence="4" id="KW-1185">Reference proteome</keyword>
<sequence length="553" mass="59096" precursor="true">MMKRTINTVFSLTLAASLAACSGENQQASTTEAADRQAPASYELVLRGGMLYSGSDQPPVIGDIAINGQIIAAVGNLGDYQAAQVIDVQGLAVMPGFIDIHSHALSDNTEQGIFGWPDAENLIRQGVTTVVGGNDGSSPVPLADSFEQIAAIPPAINFASFIGHGSIRGLIVGEDDRPATEEELILMQEQVALGMQQGAFGLSSGLIYTPGRFADTEEVIALARVAGEYGGMYISHMREEGLGLLDSVAETIRIGEEGGLPTQLTHHKVVGAPMWGSSVETLRMVDEAIARGVDVSIDQYPYTASSTNLQILFPGWSLDGGREALLARMADPTQRQRLRNDIVYNIEVDRGGNDPANVVLAGCPHDETLNGLNLSQVLLREGQEITKANAAELLMDLVAAGNCSAVFHAMVEEDIHNIMRHPRTMIASDGGVEGPSNRAVHPRNYGTFARFLGHYARDLDIVPMHTAIHKVTAMPAQRLKISDRGVLHPGTVADIAVLDLESVRELTSFSDPHQYAEGAVHVFVHGQAVLLDGSMTGARPGVIIRSTDYRSDP</sequence>
<dbReference type="InterPro" id="IPR013108">
    <property type="entry name" value="Amidohydro_3"/>
</dbReference>
<dbReference type="InterPro" id="IPR023100">
    <property type="entry name" value="D-aminoacylase_insert_dom_sf"/>
</dbReference>
<protein>
    <submittedName>
        <fullName evidence="3">N-acyl-D-amino-acid deacylase</fullName>
    </submittedName>
</protein>